<accession>A0ACC1TN67</accession>
<reference evidence="1" key="1">
    <citation type="submission" date="2022-09" db="EMBL/GenBank/DDBJ databases">
        <title>A Global Phylogenomic Analysis of the Shiitake Genus Lentinula.</title>
        <authorList>
            <consortium name="DOE Joint Genome Institute"/>
            <person name="Sierra-Patev S."/>
            <person name="Min B."/>
            <person name="Naranjo-Ortiz M."/>
            <person name="Looney B."/>
            <person name="Konkel Z."/>
            <person name="Slot J.C."/>
            <person name="Sakamoto Y."/>
            <person name="Steenwyk J.L."/>
            <person name="Rokas A."/>
            <person name="Carro J."/>
            <person name="Camarero S."/>
            <person name="Ferreira P."/>
            <person name="Molpeceres G."/>
            <person name="Ruiz-Duenas F.J."/>
            <person name="Serrano A."/>
            <person name="Henrissat B."/>
            <person name="Drula E."/>
            <person name="Hughes K.W."/>
            <person name="Mata J.L."/>
            <person name="Ishikawa N.K."/>
            <person name="Vargas-Isla R."/>
            <person name="Ushijima S."/>
            <person name="Smith C.A."/>
            <person name="Ahrendt S."/>
            <person name="Andreopoulos W."/>
            <person name="He G."/>
            <person name="Labutti K."/>
            <person name="Lipzen A."/>
            <person name="Ng V."/>
            <person name="Riley R."/>
            <person name="Sandor L."/>
            <person name="Barry K."/>
            <person name="Martinez A.T."/>
            <person name="Xiao Y."/>
            <person name="Gibbons J.G."/>
            <person name="Terashima K."/>
            <person name="Grigoriev I.V."/>
            <person name="Hibbett D.S."/>
        </authorList>
    </citation>
    <scope>NUCLEOTIDE SEQUENCE</scope>
    <source>
        <strain evidence="1">TMI1499</strain>
    </source>
</reference>
<keyword evidence="2" id="KW-1185">Reference proteome</keyword>
<evidence type="ECO:0000313" key="2">
    <source>
        <dbReference type="Proteomes" id="UP001163835"/>
    </source>
</evidence>
<sequence length="64" mass="7338">LIFPPLYSPDFNPIEEAFSAIKSALRRRENQFRGSNSIPWMVREVIKDISTNDAAGWFSDCGYL</sequence>
<protein>
    <submittedName>
        <fullName evidence="1">Uncharacterized protein</fullName>
    </submittedName>
</protein>
<comment type="caution">
    <text evidence="1">The sequence shown here is derived from an EMBL/GenBank/DDBJ whole genome shotgun (WGS) entry which is preliminary data.</text>
</comment>
<dbReference type="Proteomes" id="UP001163835">
    <property type="component" value="Unassembled WGS sequence"/>
</dbReference>
<dbReference type="EMBL" id="MU795457">
    <property type="protein sequence ID" value="KAJ3806214.1"/>
    <property type="molecule type" value="Genomic_DNA"/>
</dbReference>
<gene>
    <name evidence="1" type="ORF">F5876DRAFT_50455</name>
</gene>
<proteinExistence type="predicted"/>
<evidence type="ECO:0000313" key="1">
    <source>
        <dbReference type="EMBL" id="KAJ3806214.1"/>
    </source>
</evidence>
<organism evidence="1 2">
    <name type="scientific">Lentinula aff. lateritia</name>
    <dbReference type="NCBI Taxonomy" id="2804960"/>
    <lineage>
        <taxon>Eukaryota</taxon>
        <taxon>Fungi</taxon>
        <taxon>Dikarya</taxon>
        <taxon>Basidiomycota</taxon>
        <taxon>Agaricomycotina</taxon>
        <taxon>Agaricomycetes</taxon>
        <taxon>Agaricomycetidae</taxon>
        <taxon>Agaricales</taxon>
        <taxon>Marasmiineae</taxon>
        <taxon>Omphalotaceae</taxon>
        <taxon>Lentinula</taxon>
    </lineage>
</organism>
<feature type="non-terminal residue" evidence="1">
    <location>
        <position position="1"/>
    </location>
</feature>
<name>A0ACC1TN67_9AGAR</name>